<dbReference type="PANTHER" id="PTHR43591">
    <property type="entry name" value="METHYLTRANSFERASE"/>
    <property type="match status" value="1"/>
</dbReference>
<dbReference type="SUPFAM" id="SSF53335">
    <property type="entry name" value="S-adenosyl-L-methionine-dependent methyltransferases"/>
    <property type="match status" value="1"/>
</dbReference>
<keyword evidence="3" id="KW-1185">Reference proteome</keyword>
<evidence type="ECO:0000313" key="2">
    <source>
        <dbReference type="EMBL" id="TCZ64813.1"/>
    </source>
</evidence>
<evidence type="ECO:0000313" key="3">
    <source>
        <dbReference type="Proteomes" id="UP000295023"/>
    </source>
</evidence>
<name>A0A4R4DT83_9PROT</name>
<sequence length="280" mass="29829">MMQTQLRAPDVYGRTFEMDGPALAAIAERMEARGAHPFVAGVIDEYMAGLIQTPADTLLEIGCGTGAVARAIAARPEMRGPVVAVDVSPHLLETARRIAAEAGLAGRIDFRLGDAHRLDLPDGGFDVVVMHNLISHVAQPAGVLAEGRRLLRPGSGRLVVFDGDYASWTFATGAADIGAATDLAVQRGIVAHPRAMRALPRLLAEAGLDLNWSRAYVVADIGRAEFWTPSVASFRVLLPAAGTMTGPEASAFVAALERASDENRFFAACNFYTYVAQRDD</sequence>
<gene>
    <name evidence="2" type="ORF">EXY23_05390</name>
</gene>
<feature type="domain" description="Methyltransferase" evidence="1">
    <location>
        <begin position="59"/>
        <end position="154"/>
    </location>
</feature>
<evidence type="ECO:0000259" key="1">
    <source>
        <dbReference type="Pfam" id="PF13649"/>
    </source>
</evidence>
<accession>A0A4R4DT83</accession>
<proteinExistence type="predicted"/>
<protein>
    <submittedName>
        <fullName evidence="2">Methyltransferase domain-containing protein</fullName>
    </submittedName>
</protein>
<dbReference type="Gene3D" id="3.40.50.150">
    <property type="entry name" value="Vaccinia Virus protein VP39"/>
    <property type="match status" value="1"/>
</dbReference>
<dbReference type="GO" id="GO:0032259">
    <property type="term" value="P:methylation"/>
    <property type="evidence" value="ECO:0007669"/>
    <property type="project" value="UniProtKB-KW"/>
</dbReference>
<dbReference type="GO" id="GO:0008757">
    <property type="term" value="F:S-adenosylmethionine-dependent methyltransferase activity"/>
    <property type="evidence" value="ECO:0007669"/>
    <property type="project" value="InterPro"/>
</dbReference>
<dbReference type="CDD" id="cd02440">
    <property type="entry name" value="AdoMet_MTases"/>
    <property type="match status" value="1"/>
</dbReference>
<dbReference type="InterPro" id="IPR029063">
    <property type="entry name" value="SAM-dependent_MTases_sf"/>
</dbReference>
<dbReference type="AlphaFoldDB" id="A0A4R4DT83"/>
<dbReference type="Pfam" id="PF13649">
    <property type="entry name" value="Methyltransf_25"/>
    <property type="match status" value="1"/>
</dbReference>
<comment type="caution">
    <text evidence="2">The sequence shown here is derived from an EMBL/GenBank/DDBJ whole genome shotgun (WGS) entry which is preliminary data.</text>
</comment>
<keyword evidence="2" id="KW-0808">Transferase</keyword>
<keyword evidence="2" id="KW-0489">Methyltransferase</keyword>
<dbReference type="OrthoDB" id="9797252at2"/>
<organism evidence="2 3">
    <name type="scientific">Roseicella aquatilis</name>
    <dbReference type="NCBI Taxonomy" id="2527868"/>
    <lineage>
        <taxon>Bacteria</taxon>
        <taxon>Pseudomonadati</taxon>
        <taxon>Pseudomonadota</taxon>
        <taxon>Alphaproteobacteria</taxon>
        <taxon>Acetobacterales</taxon>
        <taxon>Roseomonadaceae</taxon>
        <taxon>Roseicella</taxon>
    </lineage>
</organism>
<dbReference type="EMBL" id="SKBM01000004">
    <property type="protein sequence ID" value="TCZ64813.1"/>
    <property type="molecule type" value="Genomic_DNA"/>
</dbReference>
<dbReference type="InterPro" id="IPR041698">
    <property type="entry name" value="Methyltransf_25"/>
</dbReference>
<dbReference type="Proteomes" id="UP000295023">
    <property type="component" value="Unassembled WGS sequence"/>
</dbReference>
<dbReference type="RefSeq" id="WP_132285378.1">
    <property type="nucleotide sequence ID" value="NZ_SKBM01000004.1"/>
</dbReference>
<reference evidence="2 3" key="1">
    <citation type="submission" date="2019-03" db="EMBL/GenBank/DDBJ databases">
        <title>Paracraurococcus aquatilis NE82 genome sequence.</title>
        <authorList>
            <person name="Zhao Y."/>
            <person name="Du Z."/>
        </authorList>
    </citation>
    <scope>NUCLEOTIDE SEQUENCE [LARGE SCALE GENOMIC DNA]</scope>
    <source>
        <strain evidence="2 3">NE82</strain>
    </source>
</reference>